<evidence type="ECO:0000313" key="1">
    <source>
        <dbReference type="EMBL" id="KAJ1679178.1"/>
    </source>
</evidence>
<sequence>MGPAGSGKTAGIYACARQCGYRVHEVHPGNKRSGQDLVAELSELVQTYIVPTTTATLAGDGNSVEKTGDGGASREMLILLEHVDVLFETDQGFWPALATLARKSRRPIIATCNSESVEHLSLWDSDIGEGGGGGAGLPPPPLFERVWRVDPAPVDVAAAYLFLVCLDRGFVVVVPGQLRELYLWAGCDIRRAINQLELWLCLPTALEAPNNILDDDDGGKDKCVIELDHIIGRIGLDRSGGGMAGLSSSQDREGAGERLEFTAMRLDLGHQLQSLNTAMPNGVEPNSGCYQSQQDLDALANRLDSISLAHIYQSGLQLAIEDEREPTVFSANPFDGSIPDQLQGVSYLAVNPGRIANYPVDYGVPLLASTIAEDLYRRSILMGEILTQSSSSGRGGSDKLDAGAAREVAIRLGERHRSCAEALDRYNVPWEVHPLADTCEYLGHMSIMSQWIRIHTNDPDIMPPGLCQPELADPSLVPPKSSVGSARRTRSSSYRPHLNLHRHLIEYLSTFFSTTGNVVHN</sequence>
<evidence type="ECO:0000313" key="2">
    <source>
        <dbReference type="Proteomes" id="UP001145114"/>
    </source>
</evidence>
<gene>
    <name evidence="1" type="ORF">EV182_002580</name>
</gene>
<accession>A0ACC1HVQ6</accession>
<reference evidence="1" key="1">
    <citation type="submission" date="2022-06" db="EMBL/GenBank/DDBJ databases">
        <title>Phylogenomic reconstructions and comparative analyses of Kickxellomycotina fungi.</title>
        <authorList>
            <person name="Reynolds N.K."/>
            <person name="Stajich J.E."/>
            <person name="Barry K."/>
            <person name="Grigoriev I.V."/>
            <person name="Crous P."/>
            <person name="Smith M.E."/>
        </authorList>
    </citation>
    <scope>NUCLEOTIDE SEQUENCE</scope>
    <source>
        <strain evidence="1">RSA 2271</strain>
    </source>
</reference>
<proteinExistence type="predicted"/>
<dbReference type="Proteomes" id="UP001145114">
    <property type="component" value="Unassembled WGS sequence"/>
</dbReference>
<protein>
    <submittedName>
        <fullName evidence="1">Uncharacterized protein</fullName>
    </submittedName>
</protein>
<keyword evidence="2" id="KW-1185">Reference proteome</keyword>
<organism evidence="1 2">
    <name type="scientific">Spiromyces aspiralis</name>
    <dbReference type="NCBI Taxonomy" id="68401"/>
    <lineage>
        <taxon>Eukaryota</taxon>
        <taxon>Fungi</taxon>
        <taxon>Fungi incertae sedis</taxon>
        <taxon>Zoopagomycota</taxon>
        <taxon>Kickxellomycotina</taxon>
        <taxon>Kickxellomycetes</taxon>
        <taxon>Kickxellales</taxon>
        <taxon>Kickxellaceae</taxon>
        <taxon>Spiromyces</taxon>
    </lineage>
</organism>
<name>A0ACC1HVQ6_9FUNG</name>
<comment type="caution">
    <text evidence="1">The sequence shown here is derived from an EMBL/GenBank/DDBJ whole genome shotgun (WGS) entry which is preliminary data.</text>
</comment>
<dbReference type="EMBL" id="JAMZIH010000551">
    <property type="protein sequence ID" value="KAJ1679178.1"/>
    <property type="molecule type" value="Genomic_DNA"/>
</dbReference>